<dbReference type="InterPro" id="IPR003877">
    <property type="entry name" value="SPRY_dom"/>
</dbReference>
<evidence type="ECO:0000313" key="9">
    <source>
        <dbReference type="Proteomes" id="UP000094336"/>
    </source>
</evidence>
<dbReference type="GO" id="GO:0016020">
    <property type="term" value="C:membrane"/>
    <property type="evidence" value="ECO:0007669"/>
    <property type="project" value="UniProtKB-SubCell"/>
</dbReference>
<dbReference type="InterPro" id="IPR001870">
    <property type="entry name" value="B30.2/SPRY"/>
</dbReference>
<dbReference type="AlphaFoldDB" id="A0A1E3QSM2"/>
<keyword evidence="4 6" id="KW-0472">Membrane</keyword>
<dbReference type="SMART" id="SM00449">
    <property type="entry name" value="SPRY"/>
    <property type="match status" value="1"/>
</dbReference>
<gene>
    <name evidence="8" type="ORF">BABINDRAFT_160935</name>
</gene>
<evidence type="ECO:0000256" key="6">
    <source>
        <dbReference type="SAM" id="Phobius"/>
    </source>
</evidence>
<dbReference type="InterPro" id="IPR013320">
    <property type="entry name" value="ConA-like_dom_sf"/>
</dbReference>
<dbReference type="InterPro" id="IPR035780">
    <property type="entry name" value="SPRY_Ssh4-like"/>
</dbReference>
<dbReference type="RefSeq" id="XP_018986031.1">
    <property type="nucleotide sequence ID" value="XM_019128548.1"/>
</dbReference>
<dbReference type="GO" id="GO:1990756">
    <property type="term" value="F:ubiquitin-like ligase-substrate adaptor activity"/>
    <property type="evidence" value="ECO:0007669"/>
    <property type="project" value="EnsemblFungi"/>
</dbReference>
<dbReference type="InterPro" id="IPR050618">
    <property type="entry name" value="Ubq-SigPath_Reg"/>
</dbReference>
<evidence type="ECO:0000256" key="1">
    <source>
        <dbReference type="ARBA" id="ARBA00004167"/>
    </source>
</evidence>
<dbReference type="PROSITE" id="PS50188">
    <property type="entry name" value="B302_SPRY"/>
    <property type="match status" value="1"/>
</dbReference>
<proteinExistence type="predicted"/>
<feature type="compositionally biased region" description="Low complexity" evidence="5">
    <location>
        <begin position="457"/>
        <end position="469"/>
    </location>
</feature>
<reference evidence="9" key="1">
    <citation type="submission" date="2016-05" db="EMBL/GenBank/DDBJ databases">
        <title>Comparative genomics of biotechnologically important yeasts.</title>
        <authorList>
            <consortium name="DOE Joint Genome Institute"/>
            <person name="Riley R."/>
            <person name="Haridas S."/>
            <person name="Wolfe K.H."/>
            <person name="Lopes M.R."/>
            <person name="Hittinger C.T."/>
            <person name="Goker M."/>
            <person name="Salamov A."/>
            <person name="Wisecaver J."/>
            <person name="Long T.M."/>
            <person name="Aerts A.L."/>
            <person name="Barry K."/>
            <person name="Choi C."/>
            <person name="Clum A."/>
            <person name="Coughlan A.Y."/>
            <person name="Deshpande S."/>
            <person name="Douglass A.P."/>
            <person name="Hanson S.J."/>
            <person name="Klenk H.-P."/>
            <person name="Labutti K."/>
            <person name="Lapidus A."/>
            <person name="Lindquist E."/>
            <person name="Lipzen A."/>
            <person name="Meier-Kolthoff J.P."/>
            <person name="Ohm R.A."/>
            <person name="Otillar R.P."/>
            <person name="Pangilinan J."/>
            <person name="Peng Y."/>
            <person name="Rokas A."/>
            <person name="Rosa C.A."/>
            <person name="Scheuner C."/>
            <person name="Sibirny A.A."/>
            <person name="Slot J.C."/>
            <person name="Stielow J.B."/>
            <person name="Sun H."/>
            <person name="Kurtzman C.P."/>
            <person name="Blackwell M."/>
            <person name="Grigoriev I.V."/>
            <person name="Jeffries T.W."/>
        </authorList>
    </citation>
    <scope>NUCLEOTIDE SEQUENCE [LARGE SCALE GENOMIC DNA]</scope>
    <source>
        <strain evidence="9">NRRL Y-12698</strain>
    </source>
</reference>
<dbReference type="EMBL" id="KV454429">
    <property type="protein sequence ID" value="ODQ80703.1"/>
    <property type="molecule type" value="Genomic_DNA"/>
</dbReference>
<feature type="transmembrane region" description="Helical" evidence="6">
    <location>
        <begin position="65"/>
        <end position="85"/>
    </location>
</feature>
<dbReference type="STRING" id="984486.A0A1E3QSM2"/>
<keyword evidence="3 6" id="KW-1133">Transmembrane helix</keyword>
<dbReference type="Pfam" id="PF00622">
    <property type="entry name" value="SPRY"/>
    <property type="match status" value="1"/>
</dbReference>
<dbReference type="GO" id="GO:0043328">
    <property type="term" value="P:protein transport to vacuole involved in ubiquitin-dependent protein catabolic process via the multivesicular body sorting pathway"/>
    <property type="evidence" value="ECO:0007669"/>
    <property type="project" value="EnsemblFungi"/>
</dbReference>
<evidence type="ECO:0000256" key="4">
    <source>
        <dbReference type="ARBA" id="ARBA00023136"/>
    </source>
</evidence>
<evidence type="ECO:0000256" key="3">
    <source>
        <dbReference type="ARBA" id="ARBA00022989"/>
    </source>
</evidence>
<keyword evidence="2 6" id="KW-0812">Transmembrane</keyword>
<evidence type="ECO:0000256" key="2">
    <source>
        <dbReference type="ARBA" id="ARBA00022692"/>
    </source>
</evidence>
<dbReference type="CDD" id="cd12910">
    <property type="entry name" value="SPRY_SSH4_like"/>
    <property type="match status" value="1"/>
</dbReference>
<dbReference type="InterPro" id="IPR043136">
    <property type="entry name" value="B30.2/SPRY_sf"/>
</dbReference>
<dbReference type="GeneID" id="30146401"/>
<dbReference type="SUPFAM" id="SSF49899">
    <property type="entry name" value="Concanavalin A-like lectins/glucanases"/>
    <property type="match status" value="1"/>
</dbReference>
<dbReference type="Proteomes" id="UP000094336">
    <property type="component" value="Unassembled WGS sequence"/>
</dbReference>
<name>A0A1E3QSM2_9ASCO</name>
<feature type="domain" description="B30.2/SPRY" evidence="7">
    <location>
        <begin position="136"/>
        <end position="332"/>
    </location>
</feature>
<protein>
    <recommendedName>
        <fullName evidence="7">B30.2/SPRY domain-containing protein</fullName>
    </recommendedName>
</protein>
<dbReference type="GO" id="GO:0005768">
    <property type="term" value="C:endosome"/>
    <property type="evidence" value="ECO:0007669"/>
    <property type="project" value="EnsemblFungi"/>
</dbReference>
<organism evidence="8 9">
    <name type="scientific">Babjeviella inositovora NRRL Y-12698</name>
    <dbReference type="NCBI Taxonomy" id="984486"/>
    <lineage>
        <taxon>Eukaryota</taxon>
        <taxon>Fungi</taxon>
        <taxon>Dikarya</taxon>
        <taxon>Ascomycota</taxon>
        <taxon>Saccharomycotina</taxon>
        <taxon>Pichiomycetes</taxon>
        <taxon>Serinales incertae sedis</taxon>
        <taxon>Babjeviella</taxon>
    </lineage>
</organism>
<dbReference type="OrthoDB" id="258495at2759"/>
<keyword evidence="9" id="KW-1185">Reference proteome</keyword>
<sequence length="494" mass="55554">MSANDLKGDLASVLPDIQVRVGKYLASLATSTQAGGTPGYHYTISPTRGHKILYPEPINEGIDPAFLLTFIFGSIFVTCLFIIILTHLCRDRLVHLSEEEIIREEENQAYLELDSDEQELYFQSKEYIEMHPPKMELISPQQQLLIQEKGIQAWDFVKNAALTNNELIVINKTELNFFHKSECSVQTNIPMPNRNEVYYFESKLFYLPNPEETVVSIGLAHRPYPFFRLPGRHRTSLSYDSDGHRRHNQPFPFKDEAGAALSFPCLQQGDVVGVGYRPRTGVVFFTRNGKRINEASLGGHIKLPTFPSHVLYPIVGANNLCSVHVNIGQMGFVFIEANVKKWGFAPLEGTGPAPPRYDKFNKDIILERSDVDENDLESRANDFPPDFWQLGDFECNGEEEDDLRCVLNADQASFQRGNFEFDEEVDENITLKSLPQHPPIYHSGSDEEQSDEGGPEGASSEGLESSGAAITEDLNITDPDITIATYRTANNDDI</sequence>
<accession>A0A1E3QSM2</accession>
<dbReference type="Gene3D" id="2.60.120.920">
    <property type="match status" value="1"/>
</dbReference>
<comment type="subcellular location">
    <subcellularLocation>
        <location evidence="1">Membrane</location>
        <topology evidence="1">Single-pass membrane protein</topology>
    </subcellularLocation>
</comment>
<evidence type="ECO:0000259" key="7">
    <source>
        <dbReference type="PROSITE" id="PS50188"/>
    </source>
</evidence>
<evidence type="ECO:0000256" key="5">
    <source>
        <dbReference type="SAM" id="MobiDB-lite"/>
    </source>
</evidence>
<evidence type="ECO:0000313" key="8">
    <source>
        <dbReference type="EMBL" id="ODQ80703.1"/>
    </source>
</evidence>
<feature type="region of interest" description="Disordered" evidence="5">
    <location>
        <begin position="433"/>
        <end position="480"/>
    </location>
</feature>
<dbReference type="PANTHER" id="PTHR12864">
    <property type="entry name" value="RAN BINDING PROTEIN 9-RELATED"/>
    <property type="match status" value="1"/>
</dbReference>